<protein>
    <submittedName>
        <fullName evidence="2">Sugar ABC transporter substrate-binding protein</fullName>
    </submittedName>
</protein>
<dbReference type="EMBL" id="MWWX01000002">
    <property type="protein sequence ID" value="OZG63186.1"/>
    <property type="molecule type" value="Genomic_DNA"/>
</dbReference>
<feature type="chain" id="PRO_5043153406" evidence="1">
    <location>
        <begin position="22"/>
        <end position="463"/>
    </location>
</feature>
<dbReference type="PANTHER" id="PTHR43649">
    <property type="entry name" value="ARABINOSE-BINDING PROTEIN-RELATED"/>
    <property type="match status" value="1"/>
</dbReference>
<keyword evidence="3" id="KW-1185">Reference proteome</keyword>
<feature type="signal peptide" evidence="1">
    <location>
        <begin position="1"/>
        <end position="21"/>
    </location>
</feature>
<dbReference type="Gene3D" id="3.40.190.10">
    <property type="entry name" value="Periplasmic binding protein-like II"/>
    <property type="match status" value="1"/>
</dbReference>
<dbReference type="InterPro" id="IPR006059">
    <property type="entry name" value="SBP"/>
</dbReference>
<evidence type="ECO:0000313" key="2">
    <source>
        <dbReference type="EMBL" id="OZG63186.1"/>
    </source>
</evidence>
<dbReference type="Pfam" id="PF01547">
    <property type="entry name" value="SBP_bac_1"/>
    <property type="match status" value="1"/>
</dbReference>
<evidence type="ECO:0000313" key="3">
    <source>
        <dbReference type="Proteomes" id="UP000216352"/>
    </source>
</evidence>
<accession>A0A261FWQ4</accession>
<dbReference type="OrthoDB" id="2510110at2"/>
<keyword evidence="1" id="KW-0732">Signal</keyword>
<dbReference type="PANTHER" id="PTHR43649:SF12">
    <property type="entry name" value="DIACETYLCHITOBIOSE BINDING PROTEIN DASA"/>
    <property type="match status" value="1"/>
</dbReference>
<proteinExistence type="predicted"/>
<dbReference type="STRING" id="1603886.GCA_001895165_00965"/>
<dbReference type="SUPFAM" id="SSF53850">
    <property type="entry name" value="Periplasmic binding protein-like II"/>
    <property type="match status" value="1"/>
</dbReference>
<comment type="caution">
    <text evidence="2">The sequence shown here is derived from an EMBL/GenBank/DDBJ whole genome shotgun (WGS) entry which is preliminary data.</text>
</comment>
<gene>
    <name evidence="2" type="ORF">BLEM_0451</name>
</gene>
<organism evidence="2 3">
    <name type="scientific">Bifidobacterium lemurum</name>
    <dbReference type="NCBI Taxonomy" id="1603886"/>
    <lineage>
        <taxon>Bacteria</taxon>
        <taxon>Bacillati</taxon>
        <taxon>Actinomycetota</taxon>
        <taxon>Actinomycetes</taxon>
        <taxon>Bifidobacteriales</taxon>
        <taxon>Bifidobacteriaceae</taxon>
        <taxon>Bifidobacterium</taxon>
    </lineage>
</organism>
<dbReference type="Proteomes" id="UP000216352">
    <property type="component" value="Unassembled WGS sequence"/>
</dbReference>
<reference evidence="2 3" key="1">
    <citation type="journal article" date="2017" name="BMC Genomics">
        <title>Comparative genomic and phylogenomic analyses of the Bifidobacteriaceae family.</title>
        <authorList>
            <person name="Lugli G.A."/>
            <person name="Milani C."/>
            <person name="Turroni F."/>
            <person name="Duranti S."/>
            <person name="Mancabelli L."/>
            <person name="Mangifesta M."/>
            <person name="Ferrario C."/>
            <person name="Modesto M."/>
            <person name="Mattarelli P."/>
            <person name="Jiri K."/>
            <person name="van Sinderen D."/>
            <person name="Ventura M."/>
        </authorList>
    </citation>
    <scope>NUCLEOTIDE SEQUENCE [LARGE SCALE GENOMIC DNA]</scope>
    <source>
        <strain evidence="2 3">DSM 28807</strain>
    </source>
</reference>
<dbReference type="AlphaFoldDB" id="A0A261FWQ4"/>
<dbReference type="PROSITE" id="PS51257">
    <property type="entry name" value="PROKAR_LIPOPROTEIN"/>
    <property type="match status" value="1"/>
</dbReference>
<dbReference type="InterPro" id="IPR050490">
    <property type="entry name" value="Bact_solute-bd_prot1"/>
</dbReference>
<name>A0A261FWQ4_9BIFI</name>
<dbReference type="RefSeq" id="WP_072725019.1">
    <property type="nucleotide sequence ID" value="NZ_BDIS01000011.1"/>
</dbReference>
<evidence type="ECO:0000256" key="1">
    <source>
        <dbReference type="SAM" id="SignalP"/>
    </source>
</evidence>
<sequence length="463" mass="51106">MTGKASKACALLSATALLTLAACGSGTNETQGTIDTQADKGLAVLGDNVTYDPNHLVNEGKPITVQYYTWMPDTDGALDAFDAYTEIHPNVTFDIVNVAWADYFTKLPMLLKGKNGPAVFAIHNSYDEVLSPYLATYDIDVDDLKADYVGVEAHVSDGSVRYIDAAINTGNIYYNTTLWAEAGLTEDDIPTTWDEFRQVAIKLTKRDGETLTQCGFNMNGDAGYSSMFEGLNYQKGELLFSSDGTEANFDNDTTKENLEWLHDLYAEDQVCSTDFGTDGDKSFGNGQSAMVYRWGYYEGDLATKYPDIEYGIFPTPTPSDEVPFAYDRYNGESTIGINANASAEQQEVAQDLVRFMLADDTYVKSVSKNMNSFPAKISLNDDEELSQMTIFSLVKPRVDRLIWPGPMPSTIENTAKTVFQNVFNNGMSVDDAVTGGQKTMQSDLKKSNFESVESQYAYIDELK</sequence>